<protein>
    <recommendedName>
        <fullName evidence="3">Ribbon-helix-helix CopG family protein</fullName>
    </recommendedName>
</protein>
<name>A0A2M9BW76_9MICO</name>
<organism evidence="1 2">
    <name type="scientific">Compostimonas suwonensis</name>
    <dbReference type="NCBI Taxonomy" id="1048394"/>
    <lineage>
        <taxon>Bacteria</taxon>
        <taxon>Bacillati</taxon>
        <taxon>Actinomycetota</taxon>
        <taxon>Actinomycetes</taxon>
        <taxon>Micrococcales</taxon>
        <taxon>Microbacteriaceae</taxon>
        <taxon>Compostimonas</taxon>
    </lineage>
</organism>
<dbReference type="Proteomes" id="UP000230161">
    <property type="component" value="Unassembled WGS sequence"/>
</dbReference>
<comment type="caution">
    <text evidence="1">The sequence shown here is derived from an EMBL/GenBank/DDBJ whole genome shotgun (WGS) entry which is preliminary data.</text>
</comment>
<evidence type="ECO:0000313" key="2">
    <source>
        <dbReference type="Proteomes" id="UP000230161"/>
    </source>
</evidence>
<dbReference type="GO" id="GO:0006355">
    <property type="term" value="P:regulation of DNA-templated transcription"/>
    <property type="evidence" value="ECO:0007669"/>
    <property type="project" value="InterPro"/>
</dbReference>
<dbReference type="SUPFAM" id="SSF47598">
    <property type="entry name" value="Ribbon-helix-helix"/>
    <property type="match status" value="1"/>
</dbReference>
<dbReference type="EMBL" id="PGFB01000003">
    <property type="protein sequence ID" value="PJJ62190.1"/>
    <property type="molecule type" value="Genomic_DNA"/>
</dbReference>
<accession>A0A2M9BW76</accession>
<evidence type="ECO:0008006" key="3">
    <source>
        <dbReference type="Google" id="ProtNLM"/>
    </source>
</evidence>
<sequence length="112" mass="12385">MTAKPRTRRPPAFDADTRLVDVETHEVLYRGEPLNEARVEGIVEGLRARSAANLVPGGKSLSRNGSHSPLLQFRVPEGVREALSSIAEERQVSLSRVAREAVVEYLRNHESA</sequence>
<dbReference type="AlphaFoldDB" id="A0A2M9BW76"/>
<evidence type="ECO:0000313" key="1">
    <source>
        <dbReference type="EMBL" id="PJJ62190.1"/>
    </source>
</evidence>
<keyword evidence="2" id="KW-1185">Reference proteome</keyword>
<gene>
    <name evidence="1" type="ORF">CLV54_1987</name>
</gene>
<proteinExistence type="predicted"/>
<reference evidence="1 2" key="1">
    <citation type="submission" date="2017-11" db="EMBL/GenBank/DDBJ databases">
        <title>Genomic Encyclopedia of Archaeal and Bacterial Type Strains, Phase II (KMG-II): From Individual Species to Whole Genera.</title>
        <authorList>
            <person name="Goeker M."/>
        </authorList>
    </citation>
    <scope>NUCLEOTIDE SEQUENCE [LARGE SCALE GENOMIC DNA]</scope>
    <source>
        <strain evidence="1 2">DSM 25625</strain>
    </source>
</reference>
<dbReference type="InterPro" id="IPR010985">
    <property type="entry name" value="Ribbon_hlx_hlx"/>
</dbReference>
<dbReference type="RefSeq" id="WP_157802909.1">
    <property type="nucleotide sequence ID" value="NZ_PGFB01000003.1"/>
</dbReference>
<dbReference type="OrthoDB" id="4736893at2"/>